<evidence type="ECO:0000256" key="1">
    <source>
        <dbReference type="SAM" id="SignalP"/>
    </source>
</evidence>
<organism evidence="2 3">
    <name type="scientific">Chelatococcus sambhunathii</name>
    <dbReference type="NCBI Taxonomy" id="363953"/>
    <lineage>
        <taxon>Bacteria</taxon>
        <taxon>Pseudomonadati</taxon>
        <taxon>Pseudomonadota</taxon>
        <taxon>Alphaproteobacteria</taxon>
        <taxon>Hyphomicrobiales</taxon>
        <taxon>Chelatococcaceae</taxon>
        <taxon>Chelatococcus</taxon>
    </lineage>
</organism>
<dbReference type="RefSeq" id="WP_309390900.1">
    <property type="nucleotide sequence ID" value="NZ_JADBEO010000015.1"/>
</dbReference>
<accession>A0ABU1DFB1</accession>
<gene>
    <name evidence="2" type="ORF">IHQ68_08930</name>
</gene>
<comment type="caution">
    <text evidence="2">The sequence shown here is derived from an EMBL/GenBank/DDBJ whole genome shotgun (WGS) entry which is preliminary data.</text>
</comment>
<sequence>MRRLTARLLASLMCLVSAASFIGHPAKAAELTAWDNLRRDESLPRPLRDMADRKFNEAKQKLIDDAWEDFGEMTLLRFLGGPRPSAEPEVAGPNGPYGFSRMFANFDATREPGEPSQGGVMNKTLWNWVTPADTRRIVIHTFATRIDTALAVYEGKDRFSRLKRIAFDDDTPTPGVGDAQSVVQFLAEKGEPYSIQIGSKTGATDDVSVTTRVFPPEGGLSIFLATAGGARLYDHPYFVEFNPQGFPPTFVLHNSTGKPMEVVSSSDLGGGVKAPSPITLAAGATKTVSFAFTDAFDTSPGRTVSGSFLFTGRRGGKVVSTASHPALIAFPVFPTQPDALKVEVDSPIRATMIGDVARFLVRLTNRSSKRVTDCYARADVFEALSVSWRLFDRKRERFIGGINELFSLDPGETRAMGVQLETHAIYDGDPTTVSPVKIGCGSTGPAPPDLSNQISVTSRTTGAPADMVVEAFDPGEVLDLPGSGRGAFSVRGGNTGTAARLIARPVYVGWFEDAPDTKFGVSVCETTKKGDCLDKPKPQVAFDAEPGKLKWFKVFVTAPDSDPGFDPGKRRVFLRFEQDIGFGFSGSQIVGAASVAVKK</sequence>
<evidence type="ECO:0000313" key="3">
    <source>
        <dbReference type="Proteomes" id="UP001181622"/>
    </source>
</evidence>
<dbReference type="Proteomes" id="UP001181622">
    <property type="component" value="Unassembled WGS sequence"/>
</dbReference>
<name>A0ABU1DFB1_9HYPH</name>
<feature type="chain" id="PRO_5046235205" evidence="1">
    <location>
        <begin position="29"/>
        <end position="599"/>
    </location>
</feature>
<feature type="signal peptide" evidence="1">
    <location>
        <begin position="1"/>
        <end position="28"/>
    </location>
</feature>
<dbReference type="EMBL" id="JADBEO010000015">
    <property type="protein sequence ID" value="MDR4306741.1"/>
    <property type="molecule type" value="Genomic_DNA"/>
</dbReference>
<protein>
    <submittedName>
        <fullName evidence="2">Uncharacterized protein</fullName>
    </submittedName>
</protein>
<reference evidence="2" key="1">
    <citation type="submission" date="2020-10" db="EMBL/GenBank/DDBJ databases">
        <authorList>
            <person name="Abbas A."/>
            <person name="Razzaq R."/>
            <person name="Waqas M."/>
            <person name="Abbas N."/>
            <person name="Nielsen T.K."/>
            <person name="Hansen L.H."/>
            <person name="Hussain S."/>
            <person name="Shahid M."/>
        </authorList>
    </citation>
    <scope>NUCLEOTIDE SEQUENCE</scope>
    <source>
        <strain evidence="2">S14</strain>
    </source>
</reference>
<proteinExistence type="predicted"/>
<keyword evidence="3" id="KW-1185">Reference proteome</keyword>
<keyword evidence="1" id="KW-0732">Signal</keyword>
<evidence type="ECO:0000313" key="2">
    <source>
        <dbReference type="EMBL" id="MDR4306741.1"/>
    </source>
</evidence>